<dbReference type="EMBL" id="BAABME010006460">
    <property type="protein sequence ID" value="GAA0168404.1"/>
    <property type="molecule type" value="Genomic_DNA"/>
</dbReference>
<keyword evidence="2" id="KW-1185">Reference proteome</keyword>
<reference evidence="1 2" key="1">
    <citation type="submission" date="2024-01" db="EMBL/GenBank/DDBJ databases">
        <title>The complete chloroplast genome sequence of Lithospermum erythrorhizon: insights into the phylogenetic relationship among Boraginaceae species and the maternal lineages of purple gromwells.</title>
        <authorList>
            <person name="Okada T."/>
            <person name="Watanabe K."/>
        </authorList>
    </citation>
    <scope>NUCLEOTIDE SEQUENCE [LARGE SCALE GENOMIC DNA]</scope>
</reference>
<sequence length="144" mass="16418">MRKRILSRLATTYYIELPEGVYVEICNQPVYEESSVCSIKGVVYEDWRTPIIGPLLLCVSAEDIPKVLAEVHKGWCGSHIGARPLAIKITKAGHANEQSKLSPKWEQPYRIRRILGLGTYELEDLDGKPIMQTWHASKLCKYYV</sequence>
<protein>
    <submittedName>
        <fullName evidence="1">Uncharacterized protein</fullName>
    </submittedName>
</protein>
<gene>
    <name evidence="1" type="ORF">LIER_23128</name>
</gene>
<dbReference type="Proteomes" id="UP001454036">
    <property type="component" value="Unassembled WGS sequence"/>
</dbReference>
<dbReference type="AlphaFoldDB" id="A0AAV3QWJ0"/>
<evidence type="ECO:0000313" key="1">
    <source>
        <dbReference type="EMBL" id="GAA0168404.1"/>
    </source>
</evidence>
<accession>A0AAV3QWJ0</accession>
<name>A0AAV3QWJ0_LITER</name>
<comment type="caution">
    <text evidence="1">The sequence shown here is derived from an EMBL/GenBank/DDBJ whole genome shotgun (WGS) entry which is preliminary data.</text>
</comment>
<evidence type="ECO:0000313" key="2">
    <source>
        <dbReference type="Proteomes" id="UP001454036"/>
    </source>
</evidence>
<proteinExistence type="predicted"/>
<organism evidence="1 2">
    <name type="scientific">Lithospermum erythrorhizon</name>
    <name type="common">Purple gromwell</name>
    <name type="synonym">Lithospermum officinale var. erythrorhizon</name>
    <dbReference type="NCBI Taxonomy" id="34254"/>
    <lineage>
        <taxon>Eukaryota</taxon>
        <taxon>Viridiplantae</taxon>
        <taxon>Streptophyta</taxon>
        <taxon>Embryophyta</taxon>
        <taxon>Tracheophyta</taxon>
        <taxon>Spermatophyta</taxon>
        <taxon>Magnoliopsida</taxon>
        <taxon>eudicotyledons</taxon>
        <taxon>Gunneridae</taxon>
        <taxon>Pentapetalae</taxon>
        <taxon>asterids</taxon>
        <taxon>lamiids</taxon>
        <taxon>Boraginales</taxon>
        <taxon>Boraginaceae</taxon>
        <taxon>Boraginoideae</taxon>
        <taxon>Lithospermeae</taxon>
        <taxon>Lithospermum</taxon>
    </lineage>
</organism>